<gene>
    <name evidence="1" type="ORF">ACFSR6_07070</name>
</gene>
<reference evidence="2" key="1">
    <citation type="journal article" date="2019" name="Int. J. Syst. Evol. Microbiol.">
        <title>The Global Catalogue of Microorganisms (GCM) 10K type strain sequencing project: providing services to taxonomists for standard genome sequencing and annotation.</title>
        <authorList>
            <consortium name="The Broad Institute Genomics Platform"/>
            <consortium name="The Broad Institute Genome Sequencing Center for Infectious Disease"/>
            <person name="Wu L."/>
            <person name="Ma J."/>
        </authorList>
    </citation>
    <scope>NUCLEOTIDE SEQUENCE [LARGE SCALE GENOMIC DNA]</scope>
    <source>
        <strain evidence="2">KCTC 42866</strain>
    </source>
</reference>
<comment type="caution">
    <text evidence="1">The sequence shown here is derived from an EMBL/GenBank/DDBJ whole genome shotgun (WGS) entry which is preliminary data.</text>
</comment>
<sequence>MIEQIIFQEILLAIIIRADYKKEGISFFTPGDFSQQLGYMNRPKGYVIDPHVHNLVERKVTLTQEVLYVKSGKVRVDFYNDDCAYLESSILYAGDVILLASGGHGFEMIEDSEMIEVKQGPYCSDEDKVRFYHKPEKIKLKHKNNESEF</sequence>
<dbReference type="InterPro" id="IPR014710">
    <property type="entry name" value="RmlC-like_jellyroll"/>
</dbReference>
<dbReference type="InterPro" id="IPR011051">
    <property type="entry name" value="RmlC_Cupin_sf"/>
</dbReference>
<dbReference type="RefSeq" id="WP_379076846.1">
    <property type="nucleotide sequence ID" value="NZ_JBHULL010000007.1"/>
</dbReference>
<proteinExistence type="predicted"/>
<organism evidence="1 2">
    <name type="scientific">Pedobacter vanadiisoli</name>
    <dbReference type="NCBI Taxonomy" id="1761975"/>
    <lineage>
        <taxon>Bacteria</taxon>
        <taxon>Pseudomonadati</taxon>
        <taxon>Bacteroidota</taxon>
        <taxon>Sphingobacteriia</taxon>
        <taxon>Sphingobacteriales</taxon>
        <taxon>Sphingobacteriaceae</taxon>
        <taxon>Pedobacter</taxon>
    </lineage>
</organism>
<protein>
    <recommendedName>
        <fullName evidence="3">Mannose-6-phosphate isomerase-like protein (Cupin superfamily)</fullName>
    </recommendedName>
</protein>
<evidence type="ECO:0000313" key="2">
    <source>
        <dbReference type="Proteomes" id="UP001597461"/>
    </source>
</evidence>
<evidence type="ECO:0000313" key="1">
    <source>
        <dbReference type="EMBL" id="MFD2582242.1"/>
    </source>
</evidence>
<accession>A0ABW5MGJ0</accession>
<dbReference type="SUPFAM" id="SSF51182">
    <property type="entry name" value="RmlC-like cupins"/>
    <property type="match status" value="1"/>
</dbReference>
<name>A0ABW5MGJ0_9SPHI</name>
<keyword evidence="2" id="KW-1185">Reference proteome</keyword>
<evidence type="ECO:0008006" key="3">
    <source>
        <dbReference type="Google" id="ProtNLM"/>
    </source>
</evidence>
<dbReference type="EMBL" id="JBHULL010000007">
    <property type="protein sequence ID" value="MFD2582242.1"/>
    <property type="molecule type" value="Genomic_DNA"/>
</dbReference>
<dbReference type="Proteomes" id="UP001597461">
    <property type="component" value="Unassembled WGS sequence"/>
</dbReference>
<dbReference type="Gene3D" id="2.60.120.10">
    <property type="entry name" value="Jelly Rolls"/>
    <property type="match status" value="1"/>
</dbReference>